<dbReference type="Gene3D" id="2.30.30.110">
    <property type="match status" value="1"/>
</dbReference>
<evidence type="ECO:0000313" key="2">
    <source>
        <dbReference type="EMBL" id="MFC7670471.1"/>
    </source>
</evidence>
<reference evidence="2" key="3">
    <citation type="submission" date="2024-09" db="EMBL/GenBank/DDBJ databases">
        <authorList>
            <person name="Sun Q."/>
            <person name="Mori K."/>
        </authorList>
    </citation>
    <scope>NUCLEOTIDE SEQUENCE</scope>
    <source>
        <strain evidence="2">JCM 19635</strain>
    </source>
</reference>
<dbReference type="SUPFAM" id="SSF50118">
    <property type="entry name" value="Cell growth inhibitor/plasmid maintenance toxic component"/>
    <property type="match status" value="1"/>
</dbReference>
<sequence>MAVVGVQRFEVRLTNLDLTQGSEVNRTRPCVVLSPDEMNRPLRLVTIAALTSTRRDYPSRVDCTFQDKEGQVALDHLRLVDKTCLVRRLEILPSATAQEMCDRLQELFQYYRRPVPGLPNAGPMADFAHLIPGARPRFPPPKRPLRRSAGRAASTCWRRKRRRTPTTSRMLTAWPCTRGR</sequence>
<dbReference type="InterPro" id="IPR011067">
    <property type="entry name" value="Plasmid_toxin/cell-grow_inhib"/>
</dbReference>
<gene>
    <name evidence="2" type="ORF">ACFQT0_26165</name>
    <name evidence="3" type="ORF">ACFQT0_26355</name>
</gene>
<dbReference type="EMBL" id="JBHTEK010000002">
    <property type="protein sequence ID" value="MFC7670471.1"/>
    <property type="molecule type" value="Genomic_DNA"/>
</dbReference>
<dbReference type="PANTHER" id="PTHR33988:SF2">
    <property type="entry name" value="ENDORIBONUCLEASE MAZF"/>
    <property type="match status" value="1"/>
</dbReference>
<dbReference type="EMBL" id="JBHTEK010000002">
    <property type="protein sequence ID" value="MFC7670505.1"/>
    <property type="molecule type" value="Genomic_DNA"/>
</dbReference>
<evidence type="ECO:0000256" key="1">
    <source>
        <dbReference type="SAM" id="MobiDB-lite"/>
    </source>
</evidence>
<keyword evidence="4" id="KW-1185">Reference proteome</keyword>
<organism evidence="2 4">
    <name type="scientific">Hymenobacter humi</name>
    <dbReference type="NCBI Taxonomy" id="1411620"/>
    <lineage>
        <taxon>Bacteria</taxon>
        <taxon>Pseudomonadati</taxon>
        <taxon>Bacteroidota</taxon>
        <taxon>Cytophagia</taxon>
        <taxon>Cytophagales</taxon>
        <taxon>Hymenobacteraceae</taxon>
        <taxon>Hymenobacter</taxon>
    </lineage>
</organism>
<accession>A0ABW2UCE5</accession>
<dbReference type="Pfam" id="PF02452">
    <property type="entry name" value="PemK_toxin"/>
    <property type="match status" value="1"/>
</dbReference>
<evidence type="ECO:0000313" key="3">
    <source>
        <dbReference type="EMBL" id="MFC7670505.1"/>
    </source>
</evidence>
<reference evidence="2" key="1">
    <citation type="journal article" date="2014" name="Int. J. Syst. Evol. Microbiol.">
        <title>Complete genome of a new Firmicutes species belonging to the dominant human colonic microbiota ('Ruminococcus bicirculans') reveals two chromosomes and a selective capacity to utilize plant glucans.</title>
        <authorList>
            <consortium name="NISC Comparative Sequencing Program"/>
            <person name="Wegmann U."/>
            <person name="Louis P."/>
            <person name="Goesmann A."/>
            <person name="Henrissat B."/>
            <person name="Duncan S.H."/>
            <person name="Flint H.J."/>
        </authorList>
    </citation>
    <scope>NUCLEOTIDE SEQUENCE</scope>
    <source>
        <strain evidence="2">JCM 19635</strain>
    </source>
</reference>
<dbReference type="InterPro" id="IPR003477">
    <property type="entry name" value="PemK-like"/>
</dbReference>
<feature type="region of interest" description="Disordered" evidence="1">
    <location>
        <begin position="136"/>
        <end position="165"/>
    </location>
</feature>
<protein>
    <submittedName>
        <fullName evidence="2">Type II toxin-antitoxin system PemK/MazF family toxin</fullName>
    </submittedName>
</protein>
<comment type="caution">
    <text evidence="2">The sequence shown here is derived from an EMBL/GenBank/DDBJ whole genome shotgun (WGS) entry which is preliminary data.</text>
</comment>
<dbReference type="PANTHER" id="PTHR33988">
    <property type="entry name" value="ENDORIBONUCLEASE MAZF-RELATED"/>
    <property type="match status" value="1"/>
</dbReference>
<dbReference type="Proteomes" id="UP001596513">
    <property type="component" value="Unassembled WGS sequence"/>
</dbReference>
<dbReference type="RefSeq" id="WP_380206202.1">
    <property type="nucleotide sequence ID" value="NZ_JBHTEK010000002.1"/>
</dbReference>
<evidence type="ECO:0000313" key="4">
    <source>
        <dbReference type="Proteomes" id="UP001596513"/>
    </source>
</evidence>
<proteinExistence type="predicted"/>
<name>A0ABW2UCE5_9BACT</name>
<reference evidence="4" key="2">
    <citation type="journal article" date="2019" name="Int. J. Syst. Evol. Microbiol.">
        <title>The Global Catalogue of Microorganisms (GCM) 10K type strain sequencing project: providing services to taxonomists for standard genome sequencing and annotation.</title>
        <authorList>
            <consortium name="The Broad Institute Genomics Platform"/>
            <consortium name="The Broad Institute Genome Sequencing Center for Infectious Disease"/>
            <person name="Wu L."/>
            <person name="Ma J."/>
        </authorList>
    </citation>
    <scope>NUCLEOTIDE SEQUENCE [LARGE SCALE GENOMIC DNA]</scope>
    <source>
        <strain evidence="4">JCM 19635</strain>
    </source>
</reference>